<feature type="transmembrane region" description="Helical" evidence="1">
    <location>
        <begin position="54"/>
        <end position="77"/>
    </location>
</feature>
<dbReference type="EMBL" id="JACJID010000001">
    <property type="protein sequence ID" value="MBA8924399.1"/>
    <property type="molecule type" value="Genomic_DNA"/>
</dbReference>
<dbReference type="Pfam" id="PF19853">
    <property type="entry name" value="DUF6328"/>
    <property type="match status" value="1"/>
</dbReference>
<dbReference type="RefSeq" id="WP_182836741.1">
    <property type="nucleotide sequence ID" value="NZ_BAAABQ010000021.1"/>
</dbReference>
<feature type="transmembrane region" description="Helical" evidence="1">
    <location>
        <begin position="21"/>
        <end position="42"/>
    </location>
</feature>
<evidence type="ECO:0000256" key="1">
    <source>
        <dbReference type="SAM" id="Phobius"/>
    </source>
</evidence>
<evidence type="ECO:0000313" key="2">
    <source>
        <dbReference type="EMBL" id="MBA8924399.1"/>
    </source>
</evidence>
<protein>
    <recommendedName>
        <fullName evidence="4">Sodium:proton antiporter</fullName>
    </recommendedName>
</protein>
<sequence length="150" mass="16391">MSEPEASEQRRLARNLNELLQELRVAQTGVQVLFGFLLSLAFTERYAHTDGFLHIVHITTVMLAAVAVCLLIAPVAWHRVLFRRGRREAVVNRGSVLTVLGLTALALAMAGAVLLIGYTVFGGLVGGLLSAAIALLYLLLWFGVPLWARR</sequence>
<gene>
    <name evidence="2" type="ORF">BC739_001596</name>
</gene>
<reference evidence="2 3" key="1">
    <citation type="submission" date="2020-08" db="EMBL/GenBank/DDBJ databases">
        <title>Genomic Encyclopedia of Archaeal and Bacterial Type Strains, Phase II (KMG-II): from individual species to whole genera.</title>
        <authorList>
            <person name="Goeker M."/>
        </authorList>
    </citation>
    <scope>NUCLEOTIDE SEQUENCE [LARGE SCALE GENOMIC DNA]</scope>
    <source>
        <strain evidence="2 3">DSM 43850</strain>
    </source>
</reference>
<dbReference type="InterPro" id="IPR046291">
    <property type="entry name" value="DUF6328"/>
</dbReference>
<evidence type="ECO:0000313" key="3">
    <source>
        <dbReference type="Proteomes" id="UP000517916"/>
    </source>
</evidence>
<name>A0ABR6BCU7_9PSEU</name>
<feature type="transmembrane region" description="Helical" evidence="1">
    <location>
        <begin position="127"/>
        <end position="148"/>
    </location>
</feature>
<comment type="caution">
    <text evidence="2">The sequence shown here is derived from an EMBL/GenBank/DDBJ whole genome shotgun (WGS) entry which is preliminary data.</text>
</comment>
<keyword evidence="1" id="KW-0812">Transmembrane</keyword>
<evidence type="ECO:0008006" key="4">
    <source>
        <dbReference type="Google" id="ProtNLM"/>
    </source>
</evidence>
<accession>A0ABR6BCU7</accession>
<proteinExistence type="predicted"/>
<dbReference type="Proteomes" id="UP000517916">
    <property type="component" value="Unassembled WGS sequence"/>
</dbReference>
<keyword evidence="1" id="KW-1133">Transmembrane helix</keyword>
<organism evidence="2 3">
    <name type="scientific">Kutzneria viridogrisea</name>
    <dbReference type="NCBI Taxonomy" id="47990"/>
    <lineage>
        <taxon>Bacteria</taxon>
        <taxon>Bacillati</taxon>
        <taxon>Actinomycetota</taxon>
        <taxon>Actinomycetes</taxon>
        <taxon>Pseudonocardiales</taxon>
        <taxon>Pseudonocardiaceae</taxon>
        <taxon>Kutzneria</taxon>
    </lineage>
</organism>
<feature type="transmembrane region" description="Helical" evidence="1">
    <location>
        <begin position="97"/>
        <end position="121"/>
    </location>
</feature>
<keyword evidence="1" id="KW-0472">Membrane</keyword>
<keyword evidence="3" id="KW-1185">Reference proteome</keyword>